<evidence type="ECO:0000313" key="2">
    <source>
        <dbReference type="EMBL" id="RPB11787.1"/>
    </source>
</evidence>
<evidence type="ECO:0000313" key="3">
    <source>
        <dbReference type="Proteomes" id="UP000277580"/>
    </source>
</evidence>
<accession>A0A3N4KMJ8</accession>
<sequence length="73" mass="7643">MGDKLLLLALIGLPTLGLILFVALKLLLLNLALMIMRRLPVLRELVVVEAGAGAGARGQWWGVGGGGYGGYGR</sequence>
<protein>
    <submittedName>
        <fullName evidence="2">Uncharacterized protein</fullName>
    </submittedName>
</protein>
<dbReference type="EMBL" id="ML119133">
    <property type="protein sequence ID" value="RPB11787.1"/>
    <property type="molecule type" value="Genomic_DNA"/>
</dbReference>
<dbReference type="AlphaFoldDB" id="A0A3N4KMJ8"/>
<organism evidence="2 3">
    <name type="scientific">Morchella conica CCBAS932</name>
    <dbReference type="NCBI Taxonomy" id="1392247"/>
    <lineage>
        <taxon>Eukaryota</taxon>
        <taxon>Fungi</taxon>
        <taxon>Dikarya</taxon>
        <taxon>Ascomycota</taxon>
        <taxon>Pezizomycotina</taxon>
        <taxon>Pezizomycetes</taxon>
        <taxon>Pezizales</taxon>
        <taxon>Morchellaceae</taxon>
        <taxon>Morchella</taxon>
    </lineage>
</organism>
<reference evidence="2 3" key="1">
    <citation type="journal article" date="2018" name="Nat. Ecol. Evol.">
        <title>Pezizomycetes genomes reveal the molecular basis of ectomycorrhizal truffle lifestyle.</title>
        <authorList>
            <person name="Murat C."/>
            <person name="Payen T."/>
            <person name="Noel B."/>
            <person name="Kuo A."/>
            <person name="Morin E."/>
            <person name="Chen J."/>
            <person name="Kohler A."/>
            <person name="Krizsan K."/>
            <person name="Balestrini R."/>
            <person name="Da Silva C."/>
            <person name="Montanini B."/>
            <person name="Hainaut M."/>
            <person name="Levati E."/>
            <person name="Barry K.W."/>
            <person name="Belfiori B."/>
            <person name="Cichocki N."/>
            <person name="Clum A."/>
            <person name="Dockter R.B."/>
            <person name="Fauchery L."/>
            <person name="Guy J."/>
            <person name="Iotti M."/>
            <person name="Le Tacon F."/>
            <person name="Lindquist E.A."/>
            <person name="Lipzen A."/>
            <person name="Malagnac F."/>
            <person name="Mello A."/>
            <person name="Molinier V."/>
            <person name="Miyauchi S."/>
            <person name="Poulain J."/>
            <person name="Riccioni C."/>
            <person name="Rubini A."/>
            <person name="Sitrit Y."/>
            <person name="Splivallo R."/>
            <person name="Traeger S."/>
            <person name="Wang M."/>
            <person name="Zifcakova L."/>
            <person name="Wipf D."/>
            <person name="Zambonelli A."/>
            <person name="Paolocci F."/>
            <person name="Nowrousian M."/>
            <person name="Ottonello S."/>
            <person name="Baldrian P."/>
            <person name="Spatafora J.W."/>
            <person name="Henrissat B."/>
            <person name="Nagy L.G."/>
            <person name="Aury J.M."/>
            <person name="Wincker P."/>
            <person name="Grigoriev I.V."/>
            <person name="Bonfante P."/>
            <person name="Martin F.M."/>
        </authorList>
    </citation>
    <scope>NUCLEOTIDE SEQUENCE [LARGE SCALE GENOMIC DNA]</scope>
    <source>
        <strain evidence="2 3">CCBAS932</strain>
    </source>
</reference>
<keyword evidence="1" id="KW-1133">Transmembrane helix</keyword>
<keyword evidence="1" id="KW-0472">Membrane</keyword>
<keyword evidence="1" id="KW-0812">Transmembrane</keyword>
<name>A0A3N4KMJ8_9PEZI</name>
<gene>
    <name evidence="2" type="ORF">P167DRAFT_536441</name>
</gene>
<dbReference type="Proteomes" id="UP000277580">
    <property type="component" value="Unassembled WGS sequence"/>
</dbReference>
<feature type="transmembrane region" description="Helical" evidence="1">
    <location>
        <begin position="6"/>
        <end position="33"/>
    </location>
</feature>
<keyword evidence="3" id="KW-1185">Reference proteome</keyword>
<proteinExistence type="predicted"/>
<evidence type="ECO:0000256" key="1">
    <source>
        <dbReference type="SAM" id="Phobius"/>
    </source>
</evidence>
<dbReference type="InParanoid" id="A0A3N4KMJ8"/>